<sequence length="609" mass="65758">MAVDTNPIPDIVPGRTTIPEAIASANDAFDRIWKLSLASNAHEIDIGDKTTLKTAVKTDLVSAINEIYDDFLDGFLLQKITGNLLDLTTTAKNNLVAAINEQDKEIGDLNALKTSTKTSLVAAINSIAEASTSIGDLSELLTQDRFTLVGSINEIYKALGFIGNLATDDDNVISAVNRNFTNVGDLTALLTQNKTNLVVAINELKNRADGFIKADGSNSPTADMDWGGKRLKNLGLATSDTDAVTRGQVQEIARVGNLDLLQTQTKSNLVAAINELVINSGNLTALKTTEKGSIVGAINELYDNIGYSDKQENLELVTTVNFGRGVGTDRNQTFNFFASATVTDYDFRIQRAQGSNGVVTFDNKGTGNFNFGFTGANKVRIQNSTTEPLQVQIGTNWKTVALAGDYLPIAGGTITGPLGFNQGLSTNGSFAIIPGYTNRTGWIEGRANDGTRLFFFGNVPTTGTEKWIELTAENGTLGLNITGRLKVSDLIETSNDISGLSDSRLKSDVVTLKDALKMTLSMRGVSYVMNGKPGTGVIAQELEAVDPTLVHTNEEGIKSVKYMQLAGYFIEAIKELKREKDYEIELLRKEISELKSLIKKPATREKKVK</sequence>
<gene>
    <name evidence="2" type="ORF">ORM20_00068</name>
</gene>
<protein>
    <submittedName>
        <fullName evidence="2">Tail fiber protein</fullName>
    </submittedName>
</protein>
<dbReference type="InterPro" id="IPR030392">
    <property type="entry name" value="S74_ICA"/>
</dbReference>
<proteinExistence type="predicted"/>
<name>A0A9N6ZFZ6_9VIRU</name>
<organism evidence="2">
    <name type="scientific">Ochrobactrum phage ORM_20</name>
    <dbReference type="NCBI Taxonomy" id="2985243"/>
    <lineage>
        <taxon>Viruses</taxon>
    </lineage>
</organism>
<evidence type="ECO:0000259" key="1">
    <source>
        <dbReference type="PROSITE" id="PS51688"/>
    </source>
</evidence>
<reference evidence="2" key="1">
    <citation type="submission" date="2022-10" db="EMBL/GenBank/DDBJ databases">
        <authorList>
            <person name="Meaden S."/>
        </authorList>
    </citation>
    <scope>NUCLEOTIDE SEQUENCE</scope>
</reference>
<dbReference type="PROSITE" id="PS51688">
    <property type="entry name" value="ICA"/>
    <property type="match status" value="1"/>
</dbReference>
<accession>A0A9N6ZFZ6</accession>
<dbReference type="Pfam" id="PF13884">
    <property type="entry name" value="Peptidase_S74"/>
    <property type="match status" value="1"/>
</dbReference>
<feature type="domain" description="Peptidase S74" evidence="1">
    <location>
        <begin position="501"/>
        <end position="591"/>
    </location>
</feature>
<evidence type="ECO:0000313" key="2">
    <source>
        <dbReference type="EMBL" id="CAI3971117.1"/>
    </source>
</evidence>
<dbReference type="EMBL" id="OX359470">
    <property type="protein sequence ID" value="CAI3971117.1"/>
    <property type="molecule type" value="Genomic_DNA"/>
</dbReference>